<keyword evidence="3" id="KW-1185">Reference proteome</keyword>
<evidence type="ECO:0000313" key="2">
    <source>
        <dbReference type="EMBL" id="KAK7741947.1"/>
    </source>
</evidence>
<accession>A0AAN9U7U2</accession>
<evidence type="ECO:0000256" key="1">
    <source>
        <dbReference type="SAM" id="SignalP"/>
    </source>
</evidence>
<dbReference type="Proteomes" id="UP001320420">
    <property type="component" value="Unassembled WGS sequence"/>
</dbReference>
<proteinExistence type="predicted"/>
<feature type="chain" id="PRO_5042870620" evidence="1">
    <location>
        <begin position="22"/>
        <end position="163"/>
    </location>
</feature>
<name>A0AAN9U7U2_9PEZI</name>
<organism evidence="2 3">
    <name type="scientific">Diatrype stigma</name>
    <dbReference type="NCBI Taxonomy" id="117547"/>
    <lineage>
        <taxon>Eukaryota</taxon>
        <taxon>Fungi</taxon>
        <taxon>Dikarya</taxon>
        <taxon>Ascomycota</taxon>
        <taxon>Pezizomycotina</taxon>
        <taxon>Sordariomycetes</taxon>
        <taxon>Xylariomycetidae</taxon>
        <taxon>Xylariales</taxon>
        <taxon>Diatrypaceae</taxon>
        <taxon>Diatrype</taxon>
    </lineage>
</organism>
<dbReference type="AlphaFoldDB" id="A0AAN9U7U2"/>
<sequence>MRYPPHIIAAALAVTASHVVATPTAEGAAAPTATEAPPAAFRTPLAKGAAAANTQPPFPIPSEYLAAAAGGWAAASASGSGAIVTSVLMTAPSGGVAVGTGGAAVGSGGATSPSTTAAGEGNGVGVTQVPVPVSGATRCSSGSAAVAFGVAVGGVSWAGWFLL</sequence>
<protein>
    <submittedName>
        <fullName evidence="2">Uncharacterized protein</fullName>
    </submittedName>
</protein>
<comment type="caution">
    <text evidence="2">The sequence shown here is derived from an EMBL/GenBank/DDBJ whole genome shotgun (WGS) entry which is preliminary data.</text>
</comment>
<keyword evidence="1" id="KW-0732">Signal</keyword>
<feature type="signal peptide" evidence="1">
    <location>
        <begin position="1"/>
        <end position="21"/>
    </location>
</feature>
<gene>
    <name evidence="2" type="ORF">SLS62_010842</name>
</gene>
<dbReference type="EMBL" id="JAKJXP020000151">
    <property type="protein sequence ID" value="KAK7741947.1"/>
    <property type="molecule type" value="Genomic_DNA"/>
</dbReference>
<reference evidence="2 3" key="1">
    <citation type="submission" date="2024-02" db="EMBL/GenBank/DDBJ databases">
        <title>De novo assembly and annotation of 12 fungi associated with fruit tree decline syndrome in Ontario, Canada.</title>
        <authorList>
            <person name="Sulman M."/>
            <person name="Ellouze W."/>
            <person name="Ilyukhin E."/>
        </authorList>
    </citation>
    <scope>NUCLEOTIDE SEQUENCE [LARGE SCALE GENOMIC DNA]</scope>
    <source>
        <strain evidence="2 3">M11/M66-122</strain>
    </source>
</reference>
<evidence type="ECO:0000313" key="3">
    <source>
        <dbReference type="Proteomes" id="UP001320420"/>
    </source>
</evidence>